<reference evidence="2" key="1">
    <citation type="submission" date="2006-01" db="EMBL/GenBank/DDBJ databases">
        <title>Genome of the cyst-dividing bacterium Ramlibacter tataouinensis.</title>
        <authorList>
            <person name="Barakat M."/>
            <person name="Ortet P."/>
            <person name="De Luca G."/>
            <person name="Jourlin-Castelli C."/>
            <person name="Ansaldi M."/>
            <person name="Py B."/>
            <person name="Fichant G."/>
            <person name="Coutinho P."/>
            <person name="Voulhoux R."/>
            <person name="Bastien O."/>
            <person name="Roy S."/>
            <person name="Marechal E."/>
            <person name="Henrissat B."/>
            <person name="Quentin Y."/>
            <person name="Noirot P."/>
            <person name="Filloux A."/>
            <person name="Mejean V."/>
            <person name="DuBow M."/>
            <person name="Barras F."/>
            <person name="Heulin T."/>
        </authorList>
    </citation>
    <scope>NUCLEOTIDE SEQUENCE [LARGE SCALE GENOMIC DNA]</scope>
    <source>
        <strain evidence="2">ATCC BAA-407 / DSM 14655 / LMG 21543 / TTB310</strain>
    </source>
</reference>
<evidence type="ECO:0000313" key="1">
    <source>
        <dbReference type="EMBL" id="AEG92262.1"/>
    </source>
</evidence>
<dbReference type="EMBL" id="CP000245">
    <property type="protein sequence ID" value="AEG92262.1"/>
    <property type="molecule type" value="Genomic_DNA"/>
</dbReference>
<name>F5Y1L1_RAMTT</name>
<dbReference type="Proteomes" id="UP000008385">
    <property type="component" value="Chromosome"/>
</dbReference>
<accession>F5Y1L1</accession>
<dbReference type="AntiFam" id="ANF00227">
    <property type="entry name" value="Shadow ORF (opposite hmrR)"/>
</dbReference>
<proteinExistence type="predicted"/>
<dbReference type="AlphaFoldDB" id="F5Y1L1"/>
<protein>
    <submittedName>
        <fullName evidence="1">Uncharacterized protein</fullName>
    </submittedName>
</protein>
<dbReference type="STRING" id="365046.Rta_11760"/>
<dbReference type="KEGG" id="rta:Rta_11760"/>
<dbReference type="HOGENOM" id="CLU_1884079_0_0_4"/>
<organism evidence="1 2">
    <name type="scientific">Ramlibacter tataouinensis (strain ATCC BAA-407 / DSM 14655 / LMG 21543 / TTB310)</name>
    <dbReference type="NCBI Taxonomy" id="365046"/>
    <lineage>
        <taxon>Bacteria</taxon>
        <taxon>Pseudomonadati</taxon>
        <taxon>Pseudomonadota</taxon>
        <taxon>Betaproteobacteria</taxon>
        <taxon>Burkholderiales</taxon>
        <taxon>Comamonadaceae</taxon>
        <taxon>Ramlibacter</taxon>
    </lineage>
</organism>
<sequence>MRRSHQLLQDAAGVARMVGVAERLQGHQLVLQRLQALQPGAHPRQLGLHQRVHVVALAVQRLQQPLDVGQRHVQRPAVAHEGQPLQLGRAVVAVAVGLARGLGQQAGFLVIADGVHVHAGGAGQVTDLHGAMLAA</sequence>
<reference evidence="1 2" key="2">
    <citation type="journal article" date="2011" name="PLoS ONE">
        <title>The Cyst-Dividing Bacterium Ramlibacter tataouinensis TTB310 Genome Reveals a Well-Stocked Toolbox for Adaptation to a Desert Environment.</title>
        <authorList>
            <person name="De Luca G."/>
            <person name="Barakat M."/>
            <person name="Ortet P."/>
            <person name="Fochesato S."/>
            <person name="Jourlin-Castelli C."/>
            <person name="Ansaldi M."/>
            <person name="Py B."/>
            <person name="Fichant G."/>
            <person name="Coutinho P.M."/>
            <person name="Voulhoux R."/>
            <person name="Bastien O."/>
            <person name="Marechal E."/>
            <person name="Henrissat B."/>
            <person name="Quentin Y."/>
            <person name="Noirot P."/>
            <person name="Filloux A."/>
            <person name="Mejean V."/>
            <person name="Dubow M.S."/>
            <person name="Barras F."/>
            <person name="Barbe V."/>
            <person name="Weissenbach J."/>
            <person name="Mihalcescu I."/>
            <person name="Vermeglio A."/>
            <person name="Achouak W."/>
            <person name="Heulin T."/>
        </authorList>
    </citation>
    <scope>NUCLEOTIDE SEQUENCE [LARGE SCALE GENOMIC DNA]</scope>
    <source>
        <strain evidence="2">ATCC BAA-407 / DSM 14655 / LMG 21543 / TTB310</strain>
    </source>
</reference>
<gene>
    <name evidence="1" type="ordered locus">Rta_11760</name>
</gene>
<keyword evidence="2" id="KW-1185">Reference proteome</keyword>
<evidence type="ECO:0000313" key="2">
    <source>
        <dbReference type="Proteomes" id="UP000008385"/>
    </source>
</evidence>